<accession>A0ABZ0TRN6</accession>
<dbReference type="Gene3D" id="2.160.10.10">
    <property type="entry name" value="Hexapeptide repeat proteins"/>
    <property type="match status" value="1"/>
</dbReference>
<comment type="similarity">
    <text evidence="1">Belongs to the transferase hexapeptide repeat family.</text>
</comment>
<evidence type="ECO:0000256" key="3">
    <source>
        <dbReference type="ARBA" id="ARBA00022737"/>
    </source>
</evidence>
<dbReference type="PROSITE" id="PS00101">
    <property type="entry name" value="HEXAPEP_TRANSFERASES"/>
    <property type="match status" value="1"/>
</dbReference>
<dbReference type="NCBIfam" id="TIGR03570">
    <property type="entry name" value="NeuD_NnaD"/>
    <property type="match status" value="1"/>
</dbReference>
<keyword evidence="2" id="KW-0808">Transferase</keyword>
<dbReference type="InterPro" id="IPR050179">
    <property type="entry name" value="Trans_hexapeptide_repeat"/>
</dbReference>
<protein>
    <submittedName>
        <fullName evidence="5">Acetyltransferase</fullName>
    </submittedName>
</protein>
<dbReference type="Pfam" id="PF17836">
    <property type="entry name" value="PglD_N"/>
    <property type="match status" value="1"/>
</dbReference>
<dbReference type="CDD" id="cd03360">
    <property type="entry name" value="LbH_AT_putative"/>
    <property type="match status" value="1"/>
</dbReference>
<feature type="domain" description="PglD N-terminal" evidence="4">
    <location>
        <begin position="3"/>
        <end position="74"/>
    </location>
</feature>
<evidence type="ECO:0000256" key="2">
    <source>
        <dbReference type="ARBA" id="ARBA00022679"/>
    </source>
</evidence>
<dbReference type="Proteomes" id="UP001324380">
    <property type="component" value="Chromosome"/>
</dbReference>
<evidence type="ECO:0000313" key="5">
    <source>
        <dbReference type="EMBL" id="WPU95790.1"/>
    </source>
</evidence>
<evidence type="ECO:0000313" key="6">
    <source>
        <dbReference type="Proteomes" id="UP001324380"/>
    </source>
</evidence>
<organism evidence="5 6">
    <name type="scientific">Mucilaginibacter sabulilitoris</name>
    <dbReference type="NCBI Taxonomy" id="1173583"/>
    <lineage>
        <taxon>Bacteria</taxon>
        <taxon>Pseudomonadati</taxon>
        <taxon>Bacteroidota</taxon>
        <taxon>Sphingobacteriia</taxon>
        <taxon>Sphingobacteriales</taxon>
        <taxon>Sphingobacteriaceae</taxon>
        <taxon>Mucilaginibacter</taxon>
    </lineage>
</organism>
<dbReference type="EMBL" id="CP139558">
    <property type="protein sequence ID" value="WPU95790.1"/>
    <property type="molecule type" value="Genomic_DNA"/>
</dbReference>
<keyword evidence="6" id="KW-1185">Reference proteome</keyword>
<keyword evidence="3" id="KW-0677">Repeat</keyword>
<dbReference type="SUPFAM" id="SSF51161">
    <property type="entry name" value="Trimeric LpxA-like enzymes"/>
    <property type="match status" value="1"/>
</dbReference>
<dbReference type="PANTHER" id="PTHR43300:SF7">
    <property type="entry name" value="UDP-N-ACETYLBACILLOSAMINE N-ACETYLTRANSFERASE"/>
    <property type="match status" value="1"/>
</dbReference>
<dbReference type="Gene3D" id="3.40.50.720">
    <property type="entry name" value="NAD(P)-binding Rossmann-like Domain"/>
    <property type="match status" value="1"/>
</dbReference>
<dbReference type="InterPro" id="IPR041561">
    <property type="entry name" value="PglD_N"/>
</dbReference>
<gene>
    <name evidence="5" type="ORF">SNE25_09700</name>
</gene>
<dbReference type="PANTHER" id="PTHR43300">
    <property type="entry name" value="ACETYLTRANSFERASE"/>
    <property type="match status" value="1"/>
</dbReference>
<name>A0ABZ0TRN6_9SPHI</name>
<dbReference type="InterPro" id="IPR020019">
    <property type="entry name" value="AcTrfase_PglD-like"/>
</dbReference>
<reference evidence="5 6" key="1">
    <citation type="submission" date="2023-11" db="EMBL/GenBank/DDBJ databases">
        <title>Analysis of the Genomes of Mucilaginibacter gossypii cycad 4 and M. sabulilitoris SNA2: microbes with the potential for plant growth promotion.</title>
        <authorList>
            <person name="Hirsch A.M."/>
            <person name="Humm E."/>
            <person name="Rubbi M."/>
            <person name="Del Vecchio G."/>
            <person name="Ha S.M."/>
            <person name="Pellegrini M."/>
            <person name="Gunsalus R.P."/>
        </authorList>
    </citation>
    <scope>NUCLEOTIDE SEQUENCE [LARGE SCALE GENOMIC DNA]</scope>
    <source>
        <strain evidence="5 6">SNA2</strain>
    </source>
</reference>
<evidence type="ECO:0000256" key="1">
    <source>
        <dbReference type="ARBA" id="ARBA00007274"/>
    </source>
</evidence>
<dbReference type="InterPro" id="IPR018357">
    <property type="entry name" value="Hexapep_transf_CS"/>
</dbReference>
<evidence type="ECO:0000259" key="4">
    <source>
        <dbReference type="Pfam" id="PF17836"/>
    </source>
</evidence>
<dbReference type="RefSeq" id="WP_321564896.1">
    <property type="nucleotide sequence ID" value="NZ_CP139558.1"/>
</dbReference>
<proteinExistence type="inferred from homology"/>
<dbReference type="InterPro" id="IPR011004">
    <property type="entry name" value="Trimer_LpxA-like_sf"/>
</dbReference>
<sequence length="210" mass="23001">MKKLAIIGSGDLGQQIAYYAVQDRQFKIEGFFDDLKNTDNLVNQIPVLGGIKDIFSVFEQGRFDELLIGIGYKHMALRSDLYTRFQNIIPFARLIHSSCSIDQSSIIKEGVVIYPGCIIDHHVTIEPNVLINIGCCIAHDTQIGMNSFLSPRVAVAGFVSIGPNCILGINATIIDNIRIAKQTQIGGGAVVIKHIEASGLYVGNPVKFIR</sequence>